<sequence>MNLLFNKQRKGNHEIRLPNEALVGQTHLKIDKNSDFHKQLLMINLTEADLQILASLKPLVTEQIDQIVGQFYKNLEYEGSLMKIIENNSSVERLKKTLKIHIQEMFDGKIDDIFVEKRIRIAHIHFKIGLMPKWYMCAFQDLLMSLIELFDKKFQNKKEFSMAVSATTKILNIEQQLVLDAFQAENNRVNQIQEDQKNQLHEKIGNTSEDLAAIFQQSTASIQELVIKLDDILEISKKGTQTSVSVEETSTNGKNDVENQQVKMDEINQKMDNIKRETEGLQDVSNQIGGIVSIVTGIAEQTNLLALNAAIEASRAGEHGKGFAVVADEVRKLAEETKQSVSSVANLIAKTDNQINSVSSYIEEVRAAVTEGTESIKQINQLFDRIVEQMKTSKSQSNSIEQEIETFRTSLDEVNNAMSHVATSIDDLVGLTT</sequence>
<protein>
    <submittedName>
        <fullName evidence="6">Globin-coupled sensor protein</fullName>
    </submittedName>
</protein>
<dbReference type="PROSITE" id="PS50111">
    <property type="entry name" value="CHEMOTAXIS_TRANSDUC_2"/>
    <property type="match status" value="1"/>
</dbReference>
<dbReference type="Pfam" id="PF00015">
    <property type="entry name" value="MCPsignal"/>
    <property type="match status" value="1"/>
</dbReference>
<dbReference type="Gene3D" id="1.10.287.950">
    <property type="entry name" value="Methyl-accepting chemotaxis protein"/>
    <property type="match status" value="1"/>
</dbReference>
<dbReference type="InterPro" id="IPR009050">
    <property type="entry name" value="Globin-like_sf"/>
</dbReference>
<organism evidence="6 7">
    <name type="scientific">Aquibacillus rhizosphaerae</name>
    <dbReference type="NCBI Taxonomy" id="3051431"/>
    <lineage>
        <taxon>Bacteria</taxon>
        <taxon>Bacillati</taxon>
        <taxon>Bacillota</taxon>
        <taxon>Bacilli</taxon>
        <taxon>Bacillales</taxon>
        <taxon>Bacillaceae</taxon>
        <taxon>Aquibacillus</taxon>
    </lineage>
</organism>
<dbReference type="PANTHER" id="PTHR32089">
    <property type="entry name" value="METHYL-ACCEPTING CHEMOTAXIS PROTEIN MCPB"/>
    <property type="match status" value="1"/>
</dbReference>
<dbReference type="SUPFAM" id="SSF58104">
    <property type="entry name" value="Methyl-accepting chemotaxis protein (MCP) signaling domain"/>
    <property type="match status" value="1"/>
</dbReference>
<dbReference type="Gene3D" id="1.10.490.10">
    <property type="entry name" value="Globins"/>
    <property type="match status" value="1"/>
</dbReference>
<dbReference type="EMBL" id="JASTZU010000027">
    <property type="protein sequence ID" value="MDL4840435.1"/>
    <property type="molecule type" value="Genomic_DNA"/>
</dbReference>
<name>A0ABT7L3I8_9BACI</name>
<accession>A0ABT7L3I8</accession>
<reference evidence="6 7" key="1">
    <citation type="submission" date="2023-06" db="EMBL/GenBank/DDBJ databases">
        <title>Aquibacillus rhizosphaerae LR5S19.</title>
        <authorList>
            <person name="Sun J.-Q."/>
        </authorList>
    </citation>
    <scope>NUCLEOTIDE SEQUENCE [LARGE SCALE GENOMIC DNA]</scope>
    <source>
        <strain evidence="6 7">LR5S19</strain>
    </source>
</reference>
<comment type="similarity">
    <text evidence="2">Belongs to the methyl-accepting chemotaxis (MCP) protein family.</text>
</comment>
<dbReference type="PANTHER" id="PTHR32089:SF118">
    <property type="entry name" value="HEME-BASED AEROTACTIC TRANSDUCER HEMAT"/>
    <property type="match status" value="1"/>
</dbReference>
<feature type="domain" description="Methyl-accepting transducer" evidence="5">
    <location>
        <begin position="202"/>
        <end position="422"/>
    </location>
</feature>
<gene>
    <name evidence="6" type="ORF">QQS35_08255</name>
</gene>
<dbReference type="Proteomes" id="UP001235343">
    <property type="component" value="Unassembled WGS sequence"/>
</dbReference>
<dbReference type="PRINTS" id="PR00260">
    <property type="entry name" value="CHEMTRNSDUCR"/>
</dbReference>
<evidence type="ECO:0000256" key="1">
    <source>
        <dbReference type="ARBA" id="ARBA00023224"/>
    </source>
</evidence>
<comment type="caution">
    <text evidence="6">The sequence shown here is derived from an EMBL/GenBank/DDBJ whole genome shotgun (WGS) entry which is preliminary data.</text>
</comment>
<dbReference type="InterPro" id="IPR044398">
    <property type="entry name" value="Globin-sensor_dom"/>
</dbReference>
<dbReference type="InterPro" id="IPR004089">
    <property type="entry name" value="MCPsignal_dom"/>
</dbReference>
<keyword evidence="7" id="KW-1185">Reference proteome</keyword>
<dbReference type="SUPFAM" id="SSF46458">
    <property type="entry name" value="Globin-like"/>
    <property type="match status" value="1"/>
</dbReference>
<evidence type="ECO:0000313" key="7">
    <source>
        <dbReference type="Proteomes" id="UP001235343"/>
    </source>
</evidence>
<evidence type="ECO:0000256" key="3">
    <source>
        <dbReference type="PROSITE-ProRule" id="PRU00284"/>
    </source>
</evidence>
<keyword evidence="1 3" id="KW-0807">Transducer</keyword>
<evidence type="ECO:0000259" key="5">
    <source>
        <dbReference type="PROSITE" id="PS50111"/>
    </source>
</evidence>
<dbReference type="InterPro" id="IPR004090">
    <property type="entry name" value="Chemotax_Me-accpt_rcpt"/>
</dbReference>
<keyword evidence="4" id="KW-0175">Coiled coil</keyword>
<evidence type="ECO:0000256" key="2">
    <source>
        <dbReference type="ARBA" id="ARBA00029447"/>
    </source>
</evidence>
<feature type="coiled-coil region" evidence="4">
    <location>
        <begin position="257"/>
        <end position="284"/>
    </location>
</feature>
<proteinExistence type="inferred from homology"/>
<evidence type="ECO:0000256" key="4">
    <source>
        <dbReference type="SAM" id="Coils"/>
    </source>
</evidence>
<dbReference type="InterPro" id="IPR012292">
    <property type="entry name" value="Globin/Proto"/>
</dbReference>
<dbReference type="CDD" id="cd11386">
    <property type="entry name" value="MCP_signal"/>
    <property type="match status" value="1"/>
</dbReference>
<dbReference type="Pfam" id="PF11563">
    <property type="entry name" value="Protoglobin"/>
    <property type="match status" value="1"/>
</dbReference>
<dbReference type="InterPro" id="IPR039379">
    <property type="entry name" value="Protoglobin_sensor_dom"/>
</dbReference>
<dbReference type="SMART" id="SM00283">
    <property type="entry name" value="MA"/>
    <property type="match status" value="1"/>
</dbReference>
<dbReference type="CDD" id="cd01068">
    <property type="entry name" value="globin_sensor"/>
    <property type="match status" value="1"/>
</dbReference>
<evidence type="ECO:0000313" key="6">
    <source>
        <dbReference type="EMBL" id="MDL4840435.1"/>
    </source>
</evidence>